<dbReference type="AlphaFoldDB" id="A0ABD2QEH3"/>
<proteinExistence type="predicted"/>
<dbReference type="EMBL" id="JBJKFK010000307">
    <property type="protein sequence ID" value="KAL3317942.1"/>
    <property type="molecule type" value="Genomic_DNA"/>
</dbReference>
<evidence type="ECO:0000313" key="2">
    <source>
        <dbReference type="Proteomes" id="UP001626550"/>
    </source>
</evidence>
<dbReference type="Proteomes" id="UP001626550">
    <property type="component" value="Unassembled WGS sequence"/>
</dbReference>
<gene>
    <name evidence="1" type="ORF">Ciccas_003403</name>
</gene>
<accession>A0ABD2QEH3</accession>
<evidence type="ECO:0000313" key="1">
    <source>
        <dbReference type="EMBL" id="KAL3317942.1"/>
    </source>
</evidence>
<name>A0ABD2QEH3_9PLAT</name>
<protein>
    <submittedName>
        <fullName evidence="1">Uncharacterized protein</fullName>
    </submittedName>
</protein>
<organism evidence="1 2">
    <name type="scientific">Cichlidogyrus casuarinus</name>
    <dbReference type="NCBI Taxonomy" id="1844966"/>
    <lineage>
        <taxon>Eukaryota</taxon>
        <taxon>Metazoa</taxon>
        <taxon>Spiralia</taxon>
        <taxon>Lophotrochozoa</taxon>
        <taxon>Platyhelminthes</taxon>
        <taxon>Monogenea</taxon>
        <taxon>Monopisthocotylea</taxon>
        <taxon>Dactylogyridea</taxon>
        <taxon>Ancyrocephalidae</taxon>
        <taxon>Cichlidogyrus</taxon>
    </lineage>
</organism>
<keyword evidence="2" id="KW-1185">Reference proteome</keyword>
<sequence length="140" mass="15877">MKNDLLENLTETFLLPSCESILVSLSSPKLIDTDTVDKVLCKRLDGSGPSNLSSLLKEFNIYDRTEILSRIRKEIDNDDQIKDCLSKASFSFSSATLSWFEKMFLDQFTGYIVVQNDYHNFEILPEACPKVILPISCITV</sequence>
<reference evidence="1 2" key="1">
    <citation type="submission" date="2024-11" db="EMBL/GenBank/DDBJ databases">
        <title>Adaptive evolution of stress response genes in parasites aligns with host niche diversity.</title>
        <authorList>
            <person name="Hahn C."/>
            <person name="Resl P."/>
        </authorList>
    </citation>
    <scope>NUCLEOTIDE SEQUENCE [LARGE SCALE GENOMIC DNA]</scope>
    <source>
        <strain evidence="1">EGGRZ-B1_66</strain>
        <tissue evidence="1">Body</tissue>
    </source>
</reference>
<comment type="caution">
    <text evidence="1">The sequence shown here is derived from an EMBL/GenBank/DDBJ whole genome shotgun (WGS) entry which is preliminary data.</text>
</comment>